<reference evidence="6" key="2">
    <citation type="journal article" date="2013" name="PLoS ONE">
        <title>A Gene Expression Study of the Activities of Aromatic Ring-Cleavage Dioxygenases in Mycobacterium gilvum PYR-GCK to Changes in Salinity and pH during Pyrene Degradation.</title>
        <authorList>
            <person name="Badejo A.C."/>
            <person name="Badejo A.O."/>
            <person name="Shin K.H."/>
            <person name="Chai Y.G."/>
        </authorList>
    </citation>
    <scope>NUCLEOTIDE SEQUENCE [LARGE SCALE GENOMIC DNA]</scope>
    <source>
        <strain evidence="6">PYR-GCK</strain>
    </source>
</reference>
<dbReference type="GO" id="GO:0000976">
    <property type="term" value="F:transcription cis-regulatory region binding"/>
    <property type="evidence" value="ECO:0007669"/>
    <property type="project" value="TreeGrafter"/>
</dbReference>
<dbReference type="Pfam" id="PF00440">
    <property type="entry name" value="TetR_N"/>
    <property type="match status" value="1"/>
</dbReference>
<evidence type="ECO:0000256" key="4">
    <source>
        <dbReference type="PROSITE-ProRule" id="PRU00335"/>
    </source>
</evidence>
<accession>A4TET4</accession>
<gene>
    <name evidence="6" type="ordered locus">Mflv_4881</name>
</gene>
<dbReference type="PANTHER" id="PTHR30055:SF234">
    <property type="entry name" value="HTH-TYPE TRANSCRIPTIONAL REGULATOR BETI"/>
    <property type="match status" value="1"/>
</dbReference>
<evidence type="ECO:0000256" key="3">
    <source>
        <dbReference type="ARBA" id="ARBA00023163"/>
    </source>
</evidence>
<dbReference type="eggNOG" id="COG1309">
    <property type="taxonomic scope" value="Bacteria"/>
</dbReference>
<dbReference type="InterPro" id="IPR001647">
    <property type="entry name" value="HTH_TetR"/>
</dbReference>
<evidence type="ECO:0000256" key="2">
    <source>
        <dbReference type="ARBA" id="ARBA00023125"/>
    </source>
</evidence>
<sequence length="195" mass="21120">MPRPARYTVDVLLDAAAELLAAEGPAAVTMSAVARSTGAPSGSVYHRFPTRAALCGELWVRTEERFQEELLEALSGDGDPQNRCVAGALRNMQWCRENPVEAHVLLAGPDQLDMGEWPDTVAGRRKRLQRKLRKVLAEIAGDHGRIDGRVDGRVAAAVMDVPAAIVRRHLRARQSIPAAADDIVADCARALICPN</sequence>
<dbReference type="KEGG" id="mgi:Mflv_4881"/>
<dbReference type="OrthoDB" id="8701707at2"/>
<dbReference type="EMBL" id="CP000656">
    <property type="protein sequence ID" value="ABP47347.1"/>
    <property type="molecule type" value="Genomic_DNA"/>
</dbReference>
<proteinExistence type="predicted"/>
<keyword evidence="1" id="KW-0805">Transcription regulation</keyword>
<evidence type="ECO:0000259" key="5">
    <source>
        <dbReference type="PROSITE" id="PS50977"/>
    </source>
</evidence>
<reference evidence="6" key="1">
    <citation type="submission" date="2007-04" db="EMBL/GenBank/DDBJ databases">
        <authorList>
            <consortium name="US DOE Joint Genome Institute"/>
            <person name="Copeland A."/>
            <person name="Lucas S."/>
            <person name="Lapidus A."/>
            <person name="Barry K."/>
            <person name="Detter J.C."/>
            <person name="Glavina del Rio T."/>
            <person name="Hammon N."/>
            <person name="Israni S."/>
            <person name="Dalin E."/>
            <person name="Tice H."/>
            <person name="Pitluck S."/>
            <person name="Chain P."/>
            <person name="Malfatti S."/>
            <person name="Shin M."/>
            <person name="Vergez L."/>
            <person name="Schmutz J."/>
            <person name="Larimer F."/>
            <person name="Land M."/>
            <person name="Hauser L."/>
            <person name="Kyrpides N."/>
            <person name="Mikhailova N."/>
            <person name="Miller C."/>
            <person name="Richardson P."/>
        </authorList>
    </citation>
    <scope>NUCLEOTIDE SEQUENCE</scope>
    <source>
        <strain evidence="6">PYR-GCK</strain>
    </source>
</reference>
<protein>
    <submittedName>
        <fullName evidence="6">Transcriptional regulator, TetR family</fullName>
    </submittedName>
</protein>
<keyword evidence="3" id="KW-0804">Transcription</keyword>
<dbReference type="InterPro" id="IPR050109">
    <property type="entry name" value="HTH-type_TetR-like_transc_reg"/>
</dbReference>
<feature type="domain" description="HTH tetR-type" evidence="5">
    <location>
        <begin position="6"/>
        <end position="66"/>
    </location>
</feature>
<name>A4TET4_MYCGI</name>
<keyword evidence="2 4" id="KW-0238">DNA-binding</keyword>
<dbReference type="AlphaFoldDB" id="A4TET4"/>
<dbReference type="PANTHER" id="PTHR30055">
    <property type="entry name" value="HTH-TYPE TRANSCRIPTIONAL REGULATOR RUTR"/>
    <property type="match status" value="1"/>
</dbReference>
<evidence type="ECO:0000313" key="6">
    <source>
        <dbReference type="EMBL" id="ABP47347.1"/>
    </source>
</evidence>
<dbReference type="HOGENOM" id="CLU_114085_1_0_11"/>
<dbReference type="STRING" id="350054.Mflv_4881"/>
<evidence type="ECO:0000256" key="1">
    <source>
        <dbReference type="ARBA" id="ARBA00023015"/>
    </source>
</evidence>
<dbReference type="InterPro" id="IPR009057">
    <property type="entry name" value="Homeodomain-like_sf"/>
</dbReference>
<dbReference type="PROSITE" id="PS50977">
    <property type="entry name" value="HTH_TETR_2"/>
    <property type="match status" value="1"/>
</dbReference>
<dbReference type="SUPFAM" id="SSF46689">
    <property type="entry name" value="Homeodomain-like"/>
    <property type="match status" value="1"/>
</dbReference>
<feature type="DNA-binding region" description="H-T-H motif" evidence="4">
    <location>
        <begin position="29"/>
        <end position="48"/>
    </location>
</feature>
<dbReference type="GO" id="GO:0003700">
    <property type="term" value="F:DNA-binding transcription factor activity"/>
    <property type="evidence" value="ECO:0007669"/>
    <property type="project" value="TreeGrafter"/>
</dbReference>
<dbReference type="Gene3D" id="1.10.357.10">
    <property type="entry name" value="Tetracycline Repressor, domain 2"/>
    <property type="match status" value="1"/>
</dbReference>
<dbReference type="PRINTS" id="PR00455">
    <property type="entry name" value="HTHTETR"/>
</dbReference>
<organism evidence="6">
    <name type="scientific">Mycolicibacterium gilvum (strain PYR-GCK)</name>
    <name type="common">Mycobacterium gilvum (strain PYR-GCK)</name>
    <dbReference type="NCBI Taxonomy" id="350054"/>
    <lineage>
        <taxon>Bacteria</taxon>
        <taxon>Bacillati</taxon>
        <taxon>Actinomycetota</taxon>
        <taxon>Actinomycetes</taxon>
        <taxon>Mycobacteriales</taxon>
        <taxon>Mycobacteriaceae</taxon>
        <taxon>Mycolicibacterium</taxon>
    </lineage>
</organism>